<evidence type="ECO:0000256" key="3">
    <source>
        <dbReference type="ARBA" id="ARBA00021584"/>
    </source>
</evidence>
<dbReference type="GO" id="GO:0009536">
    <property type="term" value="C:plastid"/>
    <property type="evidence" value="ECO:0007669"/>
    <property type="project" value="UniProtKB-SubCell"/>
</dbReference>
<feature type="transmembrane region" description="Helical" evidence="5">
    <location>
        <begin position="14"/>
        <end position="34"/>
    </location>
</feature>
<geneLocation type="plastid" evidence="6"/>
<keyword evidence="5" id="KW-1133">Transmembrane helix</keyword>
<evidence type="ECO:0000256" key="4">
    <source>
        <dbReference type="ARBA" id="ARBA00022640"/>
    </source>
</evidence>
<proteinExistence type="inferred from homology"/>
<dbReference type="InterPro" id="IPR008470">
    <property type="entry name" value="Uncharacterised_Ycf33"/>
</dbReference>
<keyword evidence="5" id="KW-0472">Membrane</keyword>
<accession>A0A4D6WQS5</accession>
<dbReference type="Pfam" id="PF05421">
    <property type="entry name" value="DUF751"/>
    <property type="match status" value="1"/>
</dbReference>
<evidence type="ECO:0000256" key="5">
    <source>
        <dbReference type="SAM" id="Phobius"/>
    </source>
</evidence>
<evidence type="ECO:0000313" key="6">
    <source>
        <dbReference type="EMBL" id="QCI05552.1"/>
    </source>
</evidence>
<organism evidence="6">
    <name type="scientific">Crouania attenuata</name>
    <dbReference type="NCBI Taxonomy" id="42002"/>
    <lineage>
        <taxon>Eukaryota</taxon>
        <taxon>Rhodophyta</taxon>
        <taxon>Florideophyceae</taxon>
        <taxon>Rhodymeniophycidae</taxon>
        <taxon>Ceramiales</taxon>
        <taxon>Callithamniaceae</taxon>
        <taxon>Crouania</taxon>
    </lineage>
</organism>
<reference evidence="6" key="2">
    <citation type="submission" date="2019-04" db="EMBL/GenBank/DDBJ databases">
        <authorList>
            <person name="Pasella M."/>
        </authorList>
    </citation>
    <scope>NUCLEOTIDE SEQUENCE</scope>
    <source>
        <strain evidence="6">PD2952</strain>
    </source>
</reference>
<dbReference type="AlphaFoldDB" id="A0A4D6WQS5"/>
<comment type="similarity">
    <text evidence="2">Belongs to the ycf33 family.</text>
</comment>
<feature type="transmembrane region" description="Helical" evidence="5">
    <location>
        <begin position="41"/>
        <end position="62"/>
    </location>
</feature>
<sequence>MNDQWKNIGKFPKFFISVMLGFFLTTLKPIFRLLENKRLKIITIMLTVTFISALYITIKLMLDIK</sequence>
<gene>
    <name evidence="6" type="primary">ycf33</name>
</gene>
<keyword evidence="5" id="KW-0812">Transmembrane</keyword>
<evidence type="ECO:0000256" key="2">
    <source>
        <dbReference type="ARBA" id="ARBA00010985"/>
    </source>
</evidence>
<dbReference type="EMBL" id="MK814632">
    <property type="protein sequence ID" value="QCI05552.1"/>
    <property type="molecule type" value="Genomic_DNA"/>
</dbReference>
<keyword evidence="4 6" id="KW-0934">Plastid</keyword>
<protein>
    <recommendedName>
        <fullName evidence="3">Uncharacterized protein ycf33</fullName>
    </recommendedName>
</protein>
<evidence type="ECO:0000256" key="1">
    <source>
        <dbReference type="ARBA" id="ARBA00004474"/>
    </source>
</evidence>
<reference evidence="6" key="1">
    <citation type="journal article" date="2019" name="Mol. Phylogenet. Evol.">
        <title>Morphological evolution and classification of the red algal order Ceramiales inferred using plastid phylogenomics.</title>
        <authorList>
            <person name="Diaz-Tapia P."/>
            <person name="Pasella M.M."/>
            <person name="Verbruggen H."/>
            <person name="Maggs C.A."/>
        </authorList>
    </citation>
    <scope>NUCLEOTIDE SEQUENCE</scope>
    <source>
        <strain evidence="6">PD2952</strain>
    </source>
</reference>
<name>A0A4D6WQS5_9FLOR</name>
<comment type="subcellular location">
    <subcellularLocation>
        <location evidence="1">Plastid</location>
    </subcellularLocation>
</comment>